<dbReference type="RefSeq" id="WP_219080530.1">
    <property type="nucleotide sequence ID" value="NZ_CP079216.1"/>
</dbReference>
<organism evidence="1 2">
    <name type="scientific">Tessaracoccus palaemonis</name>
    <dbReference type="NCBI Taxonomy" id="2829499"/>
    <lineage>
        <taxon>Bacteria</taxon>
        <taxon>Bacillati</taxon>
        <taxon>Actinomycetota</taxon>
        <taxon>Actinomycetes</taxon>
        <taxon>Propionibacteriales</taxon>
        <taxon>Propionibacteriaceae</taxon>
        <taxon>Tessaracoccus</taxon>
    </lineage>
</organism>
<dbReference type="GO" id="GO:0016787">
    <property type="term" value="F:hydrolase activity"/>
    <property type="evidence" value="ECO:0007669"/>
    <property type="project" value="UniProtKB-KW"/>
</dbReference>
<dbReference type="PANTHER" id="PTHR43235:SF1">
    <property type="entry name" value="GLUTAMINE AMIDOTRANSFERASE PB2B2.05-RELATED"/>
    <property type="match status" value="1"/>
</dbReference>
<gene>
    <name evidence="1" type="ORF">KDB89_09575</name>
</gene>
<keyword evidence="2" id="KW-1185">Reference proteome</keyword>
<dbReference type="InterPro" id="IPR011697">
    <property type="entry name" value="Peptidase_C26"/>
</dbReference>
<sequence>MKLLILAPATHYEQGWFGELLTGLAENTVRAAADDGWSTTLLGLQDCSDHDWHAALADTDAVVLLGGHDVDPRYYGGRAEYPGSGDHLATADRRSLAVIQACHADRIPLLGICRGLHLLNVAFGGTLEPHLTNADEHRVADGQGEMLRHDVDVLPGTRLADAVGAEHLVVCSGHHQAVRTLGDGLRASAWARHDGLIEGIEHPARAMVGVQWHPEATGADPAQLTSLLAWLEAQVREGA</sequence>
<dbReference type="PANTHER" id="PTHR43235">
    <property type="entry name" value="GLUTAMINE AMIDOTRANSFERASE PB2B2.05-RELATED"/>
    <property type="match status" value="1"/>
</dbReference>
<dbReference type="InterPro" id="IPR044668">
    <property type="entry name" value="PuuD-like"/>
</dbReference>
<dbReference type="EMBL" id="CP079216">
    <property type="protein sequence ID" value="QXT62028.1"/>
    <property type="molecule type" value="Genomic_DNA"/>
</dbReference>
<reference evidence="1 2" key="1">
    <citation type="submission" date="2021-07" db="EMBL/GenBank/DDBJ databases">
        <title>complete genome sequencing of Tessaracoccus sp.J1M15.</title>
        <authorList>
            <person name="Bae J.-W."/>
            <person name="Kim D.-y."/>
        </authorList>
    </citation>
    <scope>NUCLEOTIDE SEQUENCE [LARGE SCALE GENOMIC DNA]</scope>
    <source>
        <strain evidence="1 2">J1M15</strain>
    </source>
</reference>
<accession>A0ABX8SIQ9</accession>
<keyword evidence="1" id="KW-0378">Hydrolase</keyword>
<dbReference type="Proteomes" id="UP000824504">
    <property type="component" value="Chromosome"/>
</dbReference>
<proteinExistence type="predicted"/>
<evidence type="ECO:0000313" key="2">
    <source>
        <dbReference type="Proteomes" id="UP000824504"/>
    </source>
</evidence>
<evidence type="ECO:0000313" key="1">
    <source>
        <dbReference type="EMBL" id="QXT62028.1"/>
    </source>
</evidence>
<dbReference type="PROSITE" id="PS51273">
    <property type="entry name" value="GATASE_TYPE_1"/>
    <property type="match status" value="1"/>
</dbReference>
<name>A0ABX8SIQ9_9ACTN</name>
<dbReference type="Pfam" id="PF07722">
    <property type="entry name" value="Peptidase_C26"/>
    <property type="match status" value="1"/>
</dbReference>
<protein>
    <submittedName>
        <fullName evidence="1">Gamma-glutamyl-gamma-aminobutyrate hydrolase family protein</fullName>
    </submittedName>
</protein>